<evidence type="ECO:0000313" key="1">
    <source>
        <dbReference type="EMBL" id="KIL74123.1"/>
    </source>
</evidence>
<evidence type="ECO:0000313" key="2">
    <source>
        <dbReference type="Proteomes" id="UP000031982"/>
    </source>
</evidence>
<name>A0ABR5AP55_BACBA</name>
<dbReference type="Proteomes" id="UP000031982">
    <property type="component" value="Unassembled WGS sequence"/>
</dbReference>
<dbReference type="EMBL" id="JXLP01000027">
    <property type="protein sequence ID" value="KIL74123.1"/>
    <property type="molecule type" value="Genomic_DNA"/>
</dbReference>
<comment type="caution">
    <text evidence="1">The sequence shown here is derived from an EMBL/GenBank/DDBJ whole genome shotgun (WGS) entry which is preliminary data.</text>
</comment>
<gene>
    <name evidence="1" type="ORF">SD77_2979</name>
</gene>
<reference evidence="1 2" key="1">
    <citation type="submission" date="2015-01" db="EMBL/GenBank/DDBJ databases">
        <title>Genome Assembly of Bacillus badius MTCC 1458.</title>
        <authorList>
            <person name="Verma A."/>
            <person name="Khatri I."/>
            <person name="Mual P."/>
            <person name="Subramanian S."/>
            <person name="Krishnamurthi S."/>
        </authorList>
    </citation>
    <scope>NUCLEOTIDE SEQUENCE [LARGE SCALE GENOMIC DNA]</scope>
    <source>
        <strain evidence="1 2">MTCC 1458</strain>
    </source>
</reference>
<proteinExistence type="predicted"/>
<protein>
    <submittedName>
        <fullName evidence="1">Uncharacterized protein</fullName>
    </submittedName>
</protein>
<accession>A0ABR5AP55</accession>
<sequence>MYEGIFVQIEVYLKALLRCETERLIFEKIELNDLKDIF</sequence>
<organism evidence="1 2">
    <name type="scientific">Bacillus badius</name>
    <dbReference type="NCBI Taxonomy" id="1455"/>
    <lineage>
        <taxon>Bacteria</taxon>
        <taxon>Bacillati</taxon>
        <taxon>Bacillota</taxon>
        <taxon>Bacilli</taxon>
        <taxon>Bacillales</taxon>
        <taxon>Bacillaceae</taxon>
        <taxon>Pseudobacillus</taxon>
    </lineage>
</organism>
<keyword evidence="2" id="KW-1185">Reference proteome</keyword>